<gene>
    <name evidence="3" type="ORF">NE398_03570</name>
</gene>
<dbReference type="Pfam" id="PF16472">
    <property type="entry name" value="DUF5050"/>
    <property type="match status" value="1"/>
</dbReference>
<reference evidence="3" key="1">
    <citation type="submission" date="2022-05" db="EMBL/GenBank/DDBJ databases">
        <title>Draft genome sequence of Clostridium tertium strain CP3 isolated from Peru.</title>
        <authorList>
            <person name="Hurtado R."/>
            <person name="Lima L."/>
            <person name="Sousa T."/>
            <person name="Jaiswal A.K."/>
            <person name="Tiwari S."/>
            <person name="Maturrano L."/>
            <person name="Brenig B."/>
            <person name="Azevedo V."/>
        </authorList>
    </citation>
    <scope>NUCLEOTIDE SEQUENCE</scope>
    <source>
        <strain evidence="3">CP3</strain>
    </source>
</reference>
<accession>A0A9X4B181</accession>
<sequence length="329" mass="37439">MVKKTLFLLIISTFLLTGCTNKDSNTDSTNNTTTLSTSYKESTNTDTKLTLSGKTSTYTKYIYLGNLLFFPNTSNNNKLSVLDISKTTNKITNDLVIDDFDYSVDSIATDNNFIYFSSLSNSKGLYKLDYQKKNITKISDSYPKGLVYQNGKLYYTDLNTQNIYSLDIKSNSKTLLSNTKVGEFIVNNNSIYYKNLDDSSKLYCLKIDSGANFKLTDTPVDSFITYSNKILFINTSDNNSLYSLDSSTKEIKKALNINATKLKQFDDKIYFINNNDPNSIYELKTIDQDNNFNYNKVFSDFTNEYFPTDKGIFIETSSNTNEIEILNIN</sequence>
<dbReference type="Gene3D" id="2.130.10.10">
    <property type="entry name" value="YVTN repeat-like/Quinoprotein amine dehydrogenase"/>
    <property type="match status" value="1"/>
</dbReference>
<dbReference type="PROSITE" id="PS51257">
    <property type="entry name" value="PROKAR_LIPOPROTEIN"/>
    <property type="match status" value="1"/>
</dbReference>
<dbReference type="InterPro" id="IPR015943">
    <property type="entry name" value="WD40/YVTN_repeat-like_dom_sf"/>
</dbReference>
<evidence type="ECO:0000313" key="4">
    <source>
        <dbReference type="Proteomes" id="UP001141183"/>
    </source>
</evidence>
<proteinExistence type="predicted"/>
<name>A0A9X4B181_9CLOT</name>
<feature type="chain" id="PRO_5040730140" evidence="1">
    <location>
        <begin position="18"/>
        <end position="329"/>
    </location>
</feature>
<evidence type="ECO:0000259" key="2">
    <source>
        <dbReference type="Pfam" id="PF16472"/>
    </source>
</evidence>
<feature type="domain" description="Prolow-density lipoprotein receptor-related protein 1-like beta-propeller" evidence="2">
    <location>
        <begin position="107"/>
        <end position="323"/>
    </location>
</feature>
<comment type="caution">
    <text evidence="3">The sequence shown here is derived from an EMBL/GenBank/DDBJ whole genome shotgun (WGS) entry which is preliminary data.</text>
</comment>
<dbReference type="Proteomes" id="UP001141183">
    <property type="component" value="Unassembled WGS sequence"/>
</dbReference>
<dbReference type="EMBL" id="JAMRYU010000003">
    <property type="protein sequence ID" value="MDC4239256.1"/>
    <property type="molecule type" value="Genomic_DNA"/>
</dbReference>
<dbReference type="SUPFAM" id="SSF63825">
    <property type="entry name" value="YWTD domain"/>
    <property type="match status" value="1"/>
</dbReference>
<protein>
    <submittedName>
        <fullName evidence="3">DUF5050 domain-containing protein</fullName>
    </submittedName>
</protein>
<dbReference type="RefSeq" id="WP_008681680.1">
    <property type="nucleotide sequence ID" value="NZ_CABKOG010000004.1"/>
</dbReference>
<dbReference type="InterPro" id="IPR032485">
    <property type="entry name" value="LRP1-like_beta_prop"/>
</dbReference>
<feature type="signal peptide" evidence="1">
    <location>
        <begin position="1"/>
        <end position="17"/>
    </location>
</feature>
<organism evidence="3 4">
    <name type="scientific">Clostridium tertium</name>
    <dbReference type="NCBI Taxonomy" id="1559"/>
    <lineage>
        <taxon>Bacteria</taxon>
        <taxon>Bacillati</taxon>
        <taxon>Bacillota</taxon>
        <taxon>Clostridia</taxon>
        <taxon>Eubacteriales</taxon>
        <taxon>Clostridiaceae</taxon>
        <taxon>Clostridium</taxon>
    </lineage>
</organism>
<dbReference type="AlphaFoldDB" id="A0A9X4B181"/>
<evidence type="ECO:0000313" key="3">
    <source>
        <dbReference type="EMBL" id="MDC4239256.1"/>
    </source>
</evidence>
<evidence type="ECO:0000256" key="1">
    <source>
        <dbReference type="SAM" id="SignalP"/>
    </source>
</evidence>
<keyword evidence="4" id="KW-1185">Reference proteome</keyword>
<keyword evidence="1" id="KW-0732">Signal</keyword>